<dbReference type="RefSeq" id="WP_283368846.1">
    <property type="nucleotide sequence ID" value="NZ_JASHID010000003.1"/>
</dbReference>
<name>A0ABT6YIZ3_9BACT</name>
<dbReference type="EMBL" id="JASHID010000003">
    <property type="protein sequence ID" value="MDI9863568.1"/>
    <property type="molecule type" value="Genomic_DNA"/>
</dbReference>
<evidence type="ECO:0000313" key="2">
    <source>
        <dbReference type="Proteomes" id="UP001236569"/>
    </source>
</evidence>
<dbReference type="Proteomes" id="UP001236569">
    <property type="component" value="Unassembled WGS sequence"/>
</dbReference>
<protein>
    <submittedName>
        <fullName evidence="1">Uncharacterized protein</fullName>
    </submittedName>
</protein>
<gene>
    <name evidence="1" type="ORF">QM480_04495</name>
</gene>
<accession>A0ABT6YIZ3</accession>
<reference evidence="1 2" key="1">
    <citation type="submission" date="2023-05" db="EMBL/GenBank/DDBJ databases">
        <title>Novel species of genus Flectobacillus isolated from stream in China.</title>
        <authorList>
            <person name="Lu H."/>
        </authorList>
    </citation>
    <scope>NUCLEOTIDE SEQUENCE [LARGE SCALE GENOMIC DNA]</scope>
    <source>
        <strain evidence="1 2">DC10W</strain>
    </source>
</reference>
<proteinExistence type="predicted"/>
<sequence>MEVTIKVHEKSISKANFEYKFIVTSDTIEVKELILEKVRQEVLSYNENIVESLKQINMSNAFETALNDEAKTSLRNKRTLEFEDIEKQYYTALDGFSKSKYFIFVNNKQYHHLDDKIEVTHSMNVLFMKITPLVGG</sequence>
<organism evidence="1 2">
    <name type="scientific">Flectobacillus longus</name>
    <dbReference type="NCBI Taxonomy" id="2984207"/>
    <lineage>
        <taxon>Bacteria</taxon>
        <taxon>Pseudomonadati</taxon>
        <taxon>Bacteroidota</taxon>
        <taxon>Cytophagia</taxon>
        <taxon>Cytophagales</taxon>
        <taxon>Flectobacillaceae</taxon>
        <taxon>Flectobacillus</taxon>
    </lineage>
</organism>
<comment type="caution">
    <text evidence="1">The sequence shown here is derived from an EMBL/GenBank/DDBJ whole genome shotgun (WGS) entry which is preliminary data.</text>
</comment>
<evidence type="ECO:0000313" key="1">
    <source>
        <dbReference type="EMBL" id="MDI9863568.1"/>
    </source>
</evidence>
<keyword evidence="2" id="KW-1185">Reference proteome</keyword>